<protein>
    <submittedName>
        <fullName evidence="2">Sulfate ABC transporter substrate-binding protein</fullName>
    </submittedName>
</protein>
<evidence type="ECO:0000313" key="2">
    <source>
        <dbReference type="EMBL" id="BCX47646.1"/>
    </source>
</evidence>
<dbReference type="InterPro" id="IPR018973">
    <property type="entry name" value="MZB"/>
</dbReference>
<accession>A0ABM7RE84</accession>
<dbReference type="Proteomes" id="UP001374893">
    <property type="component" value="Chromosome"/>
</dbReference>
<dbReference type="Pfam" id="PF09369">
    <property type="entry name" value="MZB"/>
    <property type="match status" value="1"/>
</dbReference>
<proteinExistence type="predicted"/>
<reference evidence="2 3" key="1">
    <citation type="submission" date="2021-06" db="EMBL/GenBank/DDBJ databases">
        <title>Complete genome of Haloferula helveola possessing various polysaccharide degrading enzymes.</title>
        <authorList>
            <person name="Takami H."/>
            <person name="Huang C."/>
            <person name="Hamasaki K."/>
        </authorList>
    </citation>
    <scope>NUCLEOTIDE SEQUENCE [LARGE SCALE GENOMIC DNA]</scope>
    <source>
        <strain evidence="2 3">CN-1</strain>
    </source>
</reference>
<sequence length="655" mass="72661">MRLNPLRRSQLVAPFGPGAIHVLEGGVAVVTGALDEWFRDRKGNPADEEDLKKLPLWLREPRLEAALGVSHFRMAPGPEDREDAKDLELTTPVYRFPTWYVCPRPKCSAMKRAHLNRDGYLTCDGNDCKNIRLRQISFAAVCDHGHLQDFPWLEWVHHTETPDPSCGGHLKFVSQGTGSLESIQVRCERCKKSRSLAGVMSGELPSGSDPRGWSGLSRQLLLNKGDIPPKDGSTDFSCQGVRSWMGPVPNERCERPLRAVLINATNAHYADVRSAIFIPPRYQPSPSALRTILDEVDFRNQIRMWRRADDELEDILKKLRKRDDKSENPRLSDYTDEAILTALTGHQEAPPPEEAPGGLAGGPKADQEAMIRREEYHAFQGSTDREGDLVLRETDASGLPSRLGGLIERIVAVEKLKETRVFAGFSRLMSRLPSDAPPASSLLWQAYPHDHAKRWLPATVVHGEGIFLQLSESKIKAWENRPEVVSHISTLQENHNACVRRYRWEDQLIEPRYVLLHTLAHILIGRMVFECGYGSASLRERLYVSAGPEPMAGILIYTAAGDSEGTMGGLVRLAEPNALGRILENAIEEAGWCSADPVCSEAATAGGQGPESLNLAACHSCALLPETSCEAFNKLLDRMTVVDPKVSILGTNFCQ</sequence>
<evidence type="ECO:0000259" key="1">
    <source>
        <dbReference type="Pfam" id="PF09369"/>
    </source>
</evidence>
<name>A0ABM7RE84_9BACT</name>
<dbReference type="EMBL" id="AP024702">
    <property type="protein sequence ID" value="BCX47646.1"/>
    <property type="molecule type" value="Genomic_DNA"/>
</dbReference>
<keyword evidence="3" id="KW-1185">Reference proteome</keyword>
<feature type="domain" description="MrfA-like Zn-binding" evidence="1">
    <location>
        <begin position="519"/>
        <end position="621"/>
    </location>
</feature>
<gene>
    <name evidence="2" type="ORF">HAHE_15540</name>
</gene>
<dbReference type="NCBIfam" id="NF038324">
    <property type="entry name" value="DrmB_fam"/>
    <property type="match status" value="1"/>
</dbReference>
<organism evidence="2 3">
    <name type="scientific">Haloferula helveola</name>
    <dbReference type="NCBI Taxonomy" id="490095"/>
    <lineage>
        <taxon>Bacteria</taxon>
        <taxon>Pseudomonadati</taxon>
        <taxon>Verrucomicrobiota</taxon>
        <taxon>Verrucomicrobiia</taxon>
        <taxon>Verrucomicrobiales</taxon>
        <taxon>Verrucomicrobiaceae</taxon>
        <taxon>Haloferula</taxon>
    </lineage>
</organism>
<evidence type="ECO:0000313" key="3">
    <source>
        <dbReference type="Proteomes" id="UP001374893"/>
    </source>
</evidence>
<dbReference type="RefSeq" id="WP_338689943.1">
    <property type="nucleotide sequence ID" value="NZ_AP024702.1"/>
</dbReference>
<dbReference type="InterPro" id="IPR047721">
    <property type="entry name" value="DrmB"/>
</dbReference>